<dbReference type="AlphaFoldDB" id="A0A672FJL5"/>
<dbReference type="InParanoid" id="A0A672FJL5"/>
<organism evidence="2 3">
    <name type="scientific">Salarias fasciatus</name>
    <name type="common">Jewelled blenny</name>
    <name type="synonym">Blennius fasciatus</name>
    <dbReference type="NCBI Taxonomy" id="181472"/>
    <lineage>
        <taxon>Eukaryota</taxon>
        <taxon>Metazoa</taxon>
        <taxon>Chordata</taxon>
        <taxon>Craniata</taxon>
        <taxon>Vertebrata</taxon>
        <taxon>Euteleostomi</taxon>
        <taxon>Actinopterygii</taxon>
        <taxon>Neopterygii</taxon>
        <taxon>Teleostei</taxon>
        <taxon>Neoteleostei</taxon>
        <taxon>Acanthomorphata</taxon>
        <taxon>Ovalentaria</taxon>
        <taxon>Blenniimorphae</taxon>
        <taxon>Blenniiformes</taxon>
        <taxon>Blennioidei</taxon>
        <taxon>Blenniidae</taxon>
        <taxon>Salariinae</taxon>
        <taxon>Salarias</taxon>
    </lineage>
</organism>
<dbReference type="OMA" id="VYCGDFA"/>
<accession>A0A672FJL5</accession>
<dbReference type="Proteomes" id="UP000472267">
    <property type="component" value="Chromosome 15"/>
</dbReference>
<evidence type="ECO:0000313" key="3">
    <source>
        <dbReference type="Proteomes" id="UP000472267"/>
    </source>
</evidence>
<dbReference type="InterPro" id="IPR006993">
    <property type="entry name" value="Glut_rich_SH3-bd"/>
</dbReference>
<dbReference type="InterPro" id="IPR051033">
    <property type="entry name" value="SH3BGR"/>
</dbReference>
<dbReference type="Gene3D" id="3.40.30.10">
    <property type="entry name" value="Glutaredoxin"/>
    <property type="match status" value="1"/>
</dbReference>
<name>A0A672FJL5_SALFA</name>
<protein>
    <submittedName>
        <fullName evidence="2">SH3 domain-binding glutamic acid-rich-like protein 3</fullName>
    </submittedName>
</protein>
<dbReference type="OrthoDB" id="9932926at2759"/>
<dbReference type="SUPFAM" id="SSF52833">
    <property type="entry name" value="Thioredoxin-like"/>
    <property type="match status" value="1"/>
</dbReference>
<keyword evidence="3" id="KW-1185">Reference proteome</keyword>
<dbReference type="Pfam" id="PF04908">
    <property type="entry name" value="SH3BGR"/>
    <property type="match status" value="1"/>
</dbReference>
<reference evidence="2" key="2">
    <citation type="submission" date="2025-08" db="UniProtKB">
        <authorList>
            <consortium name="Ensembl"/>
        </authorList>
    </citation>
    <scope>IDENTIFICATION</scope>
</reference>
<reference evidence="2" key="1">
    <citation type="submission" date="2019-06" db="EMBL/GenBank/DDBJ databases">
        <authorList>
            <consortium name="Wellcome Sanger Institute Data Sharing"/>
        </authorList>
    </citation>
    <scope>NUCLEOTIDE SEQUENCE [LARGE SCALE GENOMIC DNA]</scope>
</reference>
<reference evidence="2" key="3">
    <citation type="submission" date="2025-09" db="UniProtKB">
        <authorList>
            <consortium name="Ensembl"/>
        </authorList>
    </citation>
    <scope>IDENTIFICATION</scope>
</reference>
<evidence type="ECO:0000256" key="1">
    <source>
        <dbReference type="ARBA" id="ARBA00007764"/>
    </source>
</evidence>
<dbReference type="PANTHER" id="PTHR12232">
    <property type="entry name" value="SH3 DOMAIN-BINDING GLUTAMIC ACID-RICH-LIKE PROTEIN"/>
    <property type="match status" value="1"/>
</dbReference>
<gene>
    <name evidence="2" type="primary">zgc:153284</name>
</gene>
<dbReference type="InterPro" id="IPR036249">
    <property type="entry name" value="Thioredoxin-like_sf"/>
</dbReference>
<comment type="similarity">
    <text evidence="1">Belongs to the SH3BGR family.</text>
</comment>
<dbReference type="GO" id="GO:0005737">
    <property type="term" value="C:cytoplasm"/>
    <property type="evidence" value="ECO:0007669"/>
    <property type="project" value="TreeGrafter"/>
</dbReference>
<proteinExistence type="inferred from homology"/>
<dbReference type="Ensembl" id="ENSSFAT00005007506.1">
    <property type="protein sequence ID" value="ENSSFAP00005007131.1"/>
    <property type="gene ID" value="ENSSFAG00005004256.1"/>
</dbReference>
<sequence length="91" mass="10207">MTLTVYYSSVSGSTKMKKEQERIFSILDSKNIYYIRVDISQSSDDKDKMRKLASDKTALPPQICNGDSYCGDYAAFDTAVENGQLTTFLQA</sequence>
<dbReference type="PANTHER" id="PTHR12232:SF15">
    <property type="entry name" value="SH3 DOMAIN-BINDING GLUTAMIC ACID-RICH PROTEIN HOMOLOG"/>
    <property type="match status" value="1"/>
</dbReference>
<evidence type="ECO:0000313" key="2">
    <source>
        <dbReference type="Ensembl" id="ENSSFAP00005007131.1"/>
    </source>
</evidence>